<protein>
    <submittedName>
        <fullName evidence="3">DUF2786 domain-containing protein</fullName>
    </submittedName>
</protein>
<dbReference type="Proteomes" id="UP001596244">
    <property type="component" value="Unassembled WGS sequence"/>
</dbReference>
<comment type="caution">
    <text evidence="3">The sequence shown here is derived from an EMBL/GenBank/DDBJ whole genome shotgun (WGS) entry which is preliminary data.</text>
</comment>
<proteinExistence type="predicted"/>
<sequence>MSAHLPPLSFDDAPSSAPSSTDAYRTALQTLVIDRLVHLAREGWTPDDIRHVLGHTVDPHLRFALRTATMVAPDRVSAIWTRQSRPPAPRTSRSTPLPELESLWDSLSSDLPPLGGTADLIDLAALQNAEGSQALSTEQVRARKRISGLLKKAESTTFAHEAESLVAKAQQLRQRYRIDSLDPDIPDDMVTARLHLSAPWVRFQHLLLSNIAVSNSCRAVLLGNVDISSLVGHPDDVRYTAELFTSLNRQRDYYMRHSPGAADAALRGETAAYRRSFLQTYAYRIGDLLTEATTSTTVSTEEVASALPVLARRSALAEDAFARNFPGSTSLTMGHRFHAPGATDGIHAAERSHLGPERTAVGGA</sequence>
<evidence type="ECO:0000259" key="2">
    <source>
        <dbReference type="Pfam" id="PF10979"/>
    </source>
</evidence>
<reference evidence="4" key="1">
    <citation type="journal article" date="2019" name="Int. J. Syst. Evol. Microbiol.">
        <title>The Global Catalogue of Microorganisms (GCM) 10K type strain sequencing project: providing services to taxonomists for standard genome sequencing and annotation.</title>
        <authorList>
            <consortium name="The Broad Institute Genomics Platform"/>
            <consortium name="The Broad Institute Genome Sequencing Center for Infectious Disease"/>
            <person name="Wu L."/>
            <person name="Ma J."/>
        </authorList>
    </citation>
    <scope>NUCLEOTIDE SEQUENCE [LARGE SCALE GENOMIC DNA]</scope>
    <source>
        <strain evidence="4">CCUG 51943</strain>
    </source>
</reference>
<feature type="compositionally biased region" description="Low complexity" evidence="1">
    <location>
        <begin position="1"/>
        <end position="20"/>
    </location>
</feature>
<evidence type="ECO:0000313" key="3">
    <source>
        <dbReference type="EMBL" id="MFC6145578.1"/>
    </source>
</evidence>
<feature type="region of interest" description="Disordered" evidence="1">
    <location>
        <begin position="1"/>
        <end position="21"/>
    </location>
</feature>
<dbReference type="RefSeq" id="WP_376999353.1">
    <property type="nucleotide sequence ID" value="NZ_JBHSQE010000001.1"/>
</dbReference>
<organism evidence="3 4">
    <name type="scientific">Corynebacterium nasicanis</name>
    <dbReference type="NCBI Taxonomy" id="1448267"/>
    <lineage>
        <taxon>Bacteria</taxon>
        <taxon>Bacillati</taxon>
        <taxon>Actinomycetota</taxon>
        <taxon>Actinomycetes</taxon>
        <taxon>Mycobacteriales</taxon>
        <taxon>Corynebacteriaceae</taxon>
        <taxon>Corynebacterium</taxon>
    </lineage>
</organism>
<accession>A0ABW1QAN8</accession>
<name>A0ABW1QAN8_9CORY</name>
<feature type="domain" description="DUF2786" evidence="2">
    <location>
        <begin position="141"/>
        <end position="179"/>
    </location>
</feature>
<keyword evidence="4" id="KW-1185">Reference proteome</keyword>
<evidence type="ECO:0000256" key="1">
    <source>
        <dbReference type="SAM" id="MobiDB-lite"/>
    </source>
</evidence>
<dbReference type="EMBL" id="JBHSQE010000001">
    <property type="protein sequence ID" value="MFC6145578.1"/>
    <property type="molecule type" value="Genomic_DNA"/>
</dbReference>
<gene>
    <name evidence="3" type="ORF">ACFPUZ_01960</name>
</gene>
<dbReference type="Pfam" id="PF10979">
    <property type="entry name" value="DUF2786"/>
    <property type="match status" value="1"/>
</dbReference>
<dbReference type="InterPro" id="IPR024498">
    <property type="entry name" value="DUF2786"/>
</dbReference>
<evidence type="ECO:0000313" key="4">
    <source>
        <dbReference type="Proteomes" id="UP001596244"/>
    </source>
</evidence>